<evidence type="ECO:0000313" key="4">
    <source>
        <dbReference type="Proteomes" id="UP000009168"/>
    </source>
</evidence>
<dbReference type="KEGG" id="tet:TTHERM_00011660"/>
<reference evidence="4" key="1">
    <citation type="journal article" date="2006" name="PLoS Biol.">
        <title>Macronuclear genome sequence of the ciliate Tetrahymena thermophila, a model eukaryote.</title>
        <authorList>
            <person name="Eisen J.A."/>
            <person name="Coyne R.S."/>
            <person name="Wu M."/>
            <person name="Wu D."/>
            <person name="Thiagarajan M."/>
            <person name="Wortman J.R."/>
            <person name="Badger J.H."/>
            <person name="Ren Q."/>
            <person name="Amedeo P."/>
            <person name="Jones K.M."/>
            <person name="Tallon L.J."/>
            <person name="Delcher A.L."/>
            <person name="Salzberg S.L."/>
            <person name="Silva J.C."/>
            <person name="Haas B.J."/>
            <person name="Majoros W.H."/>
            <person name="Farzad M."/>
            <person name="Carlton J.M."/>
            <person name="Smith R.K. Jr."/>
            <person name="Garg J."/>
            <person name="Pearlman R.E."/>
            <person name="Karrer K.M."/>
            <person name="Sun L."/>
            <person name="Manning G."/>
            <person name="Elde N.C."/>
            <person name="Turkewitz A.P."/>
            <person name="Asai D.J."/>
            <person name="Wilkes D.E."/>
            <person name="Wang Y."/>
            <person name="Cai H."/>
            <person name="Collins K."/>
            <person name="Stewart B.A."/>
            <person name="Lee S.R."/>
            <person name="Wilamowska K."/>
            <person name="Weinberg Z."/>
            <person name="Ruzzo W.L."/>
            <person name="Wloga D."/>
            <person name="Gaertig J."/>
            <person name="Frankel J."/>
            <person name="Tsao C.-C."/>
            <person name="Gorovsky M.A."/>
            <person name="Keeling P.J."/>
            <person name="Waller R.F."/>
            <person name="Patron N.J."/>
            <person name="Cherry J.M."/>
            <person name="Stover N.A."/>
            <person name="Krieger C.J."/>
            <person name="del Toro C."/>
            <person name="Ryder H.F."/>
            <person name="Williamson S.C."/>
            <person name="Barbeau R.A."/>
            <person name="Hamilton E.P."/>
            <person name="Orias E."/>
        </authorList>
    </citation>
    <scope>NUCLEOTIDE SEQUENCE [LARGE SCALE GENOMIC DNA]</scope>
    <source>
        <strain evidence="4">SB210</strain>
    </source>
</reference>
<dbReference type="HOGENOM" id="CLU_730560_0_0_1"/>
<dbReference type="Proteomes" id="UP000009168">
    <property type="component" value="Unassembled WGS sequence"/>
</dbReference>
<dbReference type="RefSeq" id="XP_001008245.1">
    <property type="nucleotide sequence ID" value="XM_001008245.2"/>
</dbReference>
<evidence type="ECO:0008006" key="5">
    <source>
        <dbReference type="Google" id="ProtNLM"/>
    </source>
</evidence>
<accession>Q22RX2</accession>
<protein>
    <recommendedName>
        <fullName evidence="5">Transmembrane protein</fullName>
    </recommendedName>
</protein>
<evidence type="ECO:0000256" key="2">
    <source>
        <dbReference type="SAM" id="SignalP"/>
    </source>
</evidence>
<feature type="coiled-coil region" evidence="1">
    <location>
        <begin position="329"/>
        <end position="356"/>
    </location>
</feature>
<name>Q22RX2_TETTS</name>
<feature type="chain" id="PRO_5004201592" description="Transmembrane protein" evidence="2">
    <location>
        <begin position="20"/>
        <end position="379"/>
    </location>
</feature>
<dbReference type="EMBL" id="GG662845">
    <property type="protein sequence ID" value="EAR88000.1"/>
    <property type="molecule type" value="Genomic_DNA"/>
</dbReference>
<keyword evidence="4" id="KW-1185">Reference proteome</keyword>
<feature type="coiled-coil region" evidence="1">
    <location>
        <begin position="117"/>
        <end position="144"/>
    </location>
</feature>
<feature type="signal peptide" evidence="2">
    <location>
        <begin position="1"/>
        <end position="19"/>
    </location>
</feature>
<organism evidence="3 4">
    <name type="scientific">Tetrahymena thermophila (strain SB210)</name>
    <dbReference type="NCBI Taxonomy" id="312017"/>
    <lineage>
        <taxon>Eukaryota</taxon>
        <taxon>Sar</taxon>
        <taxon>Alveolata</taxon>
        <taxon>Ciliophora</taxon>
        <taxon>Intramacronucleata</taxon>
        <taxon>Oligohymenophorea</taxon>
        <taxon>Hymenostomatida</taxon>
        <taxon>Tetrahymenina</taxon>
        <taxon>Tetrahymenidae</taxon>
        <taxon>Tetrahymena</taxon>
    </lineage>
</organism>
<evidence type="ECO:0000256" key="1">
    <source>
        <dbReference type="SAM" id="Coils"/>
    </source>
</evidence>
<gene>
    <name evidence="3" type="ORF">TTHERM_00011660</name>
</gene>
<sequence length="379" mass="44696">MSKSKLFAMLFIVISLAIAQELELGSSLVELQTAYTKQRIKLLSLKSFLKNQMIEKLQIEFENQDNVQEVVSFLEQISQEIHNQYLQLLAEYSQKKAKVRSDMTVAKKIITINQNKLEQLINNQHFLEKQMDLLSQKIKILLRELINLGTRDKLLNEILKIDQEMYSYRKFRDESTIYSLNLCIEKLQQLQSKRSLFPQKDIDYIKQNLKKIPLKNPLNAFVLISQKFNEQKLNQTIHLLLKIRNSIQVSYKDDREKEQISIERYASLIFIGKIQKQRLIQQVTSLNNKLDVKQLSLQQNFVEQQFVSKIIDLEQNILVHYAILARQLDQNYEKRILEAEDAKEGVEEALNILNQHLYALLVLDFQKDNDQQSRENIQN</sequence>
<dbReference type="InParanoid" id="Q22RX2"/>
<dbReference type="AlphaFoldDB" id="Q22RX2"/>
<dbReference type="OMA" id="RDESTIY"/>
<dbReference type="GeneID" id="7846050"/>
<evidence type="ECO:0000313" key="3">
    <source>
        <dbReference type="EMBL" id="EAR88000.1"/>
    </source>
</evidence>
<keyword evidence="2" id="KW-0732">Signal</keyword>
<proteinExistence type="predicted"/>
<keyword evidence="1" id="KW-0175">Coiled coil</keyword>